<dbReference type="GeneID" id="66079703"/>
<evidence type="ECO:0000313" key="4">
    <source>
        <dbReference type="Proteomes" id="UP001049176"/>
    </source>
</evidence>
<dbReference type="Gene3D" id="3.40.30.10">
    <property type="entry name" value="Glutaredoxin"/>
    <property type="match status" value="1"/>
</dbReference>
<feature type="domain" description="GST N-terminal" evidence="2">
    <location>
        <begin position="12"/>
        <end position="103"/>
    </location>
</feature>
<dbReference type="Gene3D" id="1.20.1050.10">
    <property type="match status" value="1"/>
</dbReference>
<name>A0A9P7URP4_9AGAR</name>
<dbReference type="Pfam" id="PF13409">
    <property type="entry name" value="GST_N_2"/>
    <property type="match status" value="1"/>
</dbReference>
<dbReference type="EMBL" id="CM032186">
    <property type="protein sequence ID" value="KAG7091608.1"/>
    <property type="molecule type" value="Genomic_DNA"/>
</dbReference>
<dbReference type="AlphaFoldDB" id="A0A9P7URP4"/>
<dbReference type="PANTHER" id="PTHR44051:SF8">
    <property type="entry name" value="GLUTATHIONE S-TRANSFERASE GSTA"/>
    <property type="match status" value="1"/>
</dbReference>
<dbReference type="InterPro" id="IPR036249">
    <property type="entry name" value="Thioredoxin-like_sf"/>
</dbReference>
<dbReference type="SUPFAM" id="SSF47616">
    <property type="entry name" value="GST C-terminal domain-like"/>
    <property type="match status" value="1"/>
</dbReference>
<evidence type="ECO:0000256" key="1">
    <source>
        <dbReference type="ARBA" id="ARBA00007409"/>
    </source>
</evidence>
<dbReference type="InterPro" id="IPR054416">
    <property type="entry name" value="GST_UstS-like_C"/>
</dbReference>
<reference evidence="3" key="1">
    <citation type="journal article" date="2021" name="Genome Biol. Evol.">
        <title>The assembled and annotated genome of the fairy-ring fungus Marasmius oreades.</title>
        <authorList>
            <person name="Hiltunen M."/>
            <person name="Ament-Velasquez S.L."/>
            <person name="Johannesson H."/>
        </authorList>
    </citation>
    <scope>NUCLEOTIDE SEQUENCE</scope>
    <source>
        <strain evidence="3">03SP1</strain>
    </source>
</reference>
<dbReference type="OrthoDB" id="4951845at2759"/>
<organism evidence="3 4">
    <name type="scientific">Marasmius oreades</name>
    <name type="common">fairy-ring Marasmius</name>
    <dbReference type="NCBI Taxonomy" id="181124"/>
    <lineage>
        <taxon>Eukaryota</taxon>
        <taxon>Fungi</taxon>
        <taxon>Dikarya</taxon>
        <taxon>Basidiomycota</taxon>
        <taxon>Agaricomycotina</taxon>
        <taxon>Agaricomycetes</taxon>
        <taxon>Agaricomycetidae</taxon>
        <taxon>Agaricales</taxon>
        <taxon>Marasmiineae</taxon>
        <taxon>Marasmiaceae</taxon>
        <taxon>Marasmius</taxon>
    </lineage>
</organism>
<dbReference type="RefSeq" id="XP_043008078.1">
    <property type="nucleotide sequence ID" value="XM_043155606.1"/>
</dbReference>
<keyword evidence="4" id="KW-1185">Reference proteome</keyword>
<comment type="caution">
    <text evidence="3">The sequence shown here is derived from an EMBL/GenBank/DDBJ whole genome shotgun (WGS) entry which is preliminary data.</text>
</comment>
<evidence type="ECO:0000313" key="3">
    <source>
        <dbReference type="EMBL" id="KAG7091608.1"/>
    </source>
</evidence>
<gene>
    <name evidence="3" type="ORF">E1B28_010627</name>
</gene>
<dbReference type="KEGG" id="more:E1B28_010627"/>
<sequence length="251" mass="28688">MSSPIAIDFYDIPSKLRGSSWSPSTWRIRYALNYKQLPYKTTWVEYPDIEKTCKQIGAPPTSKKPDGSPAYTVPTIYDPNTGKSVSDSLKIMVYLEETYPSSPERSLIPPGTWGLQLALLSLGPTILGSFSQFILPPGIKFLNEPSAKYCTDRLVVGGRPLMDLELQGEKRVVEWEKVEHGFGVIDSWMKKEDKFLMGDRFIFADLTIGALVRRVRQLYGEDSEEWRSMEKWHGGRWARLVKELDEYAMIH</sequence>
<comment type="similarity">
    <text evidence="1">Belongs to the GST superfamily.</text>
</comment>
<dbReference type="Proteomes" id="UP001049176">
    <property type="component" value="Chromosome 6"/>
</dbReference>
<dbReference type="InterPro" id="IPR036282">
    <property type="entry name" value="Glutathione-S-Trfase_C_sf"/>
</dbReference>
<dbReference type="InterPro" id="IPR004045">
    <property type="entry name" value="Glutathione_S-Trfase_N"/>
</dbReference>
<proteinExistence type="inferred from homology"/>
<protein>
    <recommendedName>
        <fullName evidence="2">GST N-terminal domain-containing protein</fullName>
    </recommendedName>
</protein>
<dbReference type="PROSITE" id="PS50404">
    <property type="entry name" value="GST_NTER"/>
    <property type="match status" value="1"/>
</dbReference>
<dbReference type="PANTHER" id="PTHR44051">
    <property type="entry name" value="GLUTATHIONE S-TRANSFERASE-RELATED"/>
    <property type="match status" value="1"/>
</dbReference>
<dbReference type="CDD" id="cd03038">
    <property type="entry name" value="GST_N_etherase_LigE"/>
    <property type="match status" value="1"/>
</dbReference>
<evidence type="ECO:0000259" key="2">
    <source>
        <dbReference type="PROSITE" id="PS50404"/>
    </source>
</evidence>
<dbReference type="Pfam" id="PF22041">
    <property type="entry name" value="GST_C_7"/>
    <property type="match status" value="1"/>
</dbReference>
<dbReference type="SUPFAM" id="SSF52833">
    <property type="entry name" value="Thioredoxin-like"/>
    <property type="match status" value="1"/>
</dbReference>
<accession>A0A9P7URP4</accession>